<sequence>MSDRRDATSLFASLFVGIFFSLMWCSRAFAHASDRGHVLLLPTHYYLFGGMLAVALSFLVLVFLPPEGLLRLSSQRLPIARIRFDGRGFVSCLSALFLAGLIYTGFAGSRDPLSNPLPLTVWTLLWVGLTLFQGLAGNIWAWLNPWYGPWRLILRLGVPSRGFLRLPRAIGMIPAVLLLFAFAWFELIYPAPDDPARLAIAVLTYWVFSMLGAVIFGYHGWSRRVEFLTIFFTMISRLSLFSLRRETGRSRVLFVGVPGHKLRDTAALPLSGILFLLLALSSVSFDGFMRTFLWLGAIGVNPLEFPGRSAVVLPNTIGLLSMFAALCTAFLLAVRAGNALAGGEPPRRAAGHLVWSIIPIALAYHFSHYLVAFAINSQYALSALSDPLMQGWDLFGTADMYVQAGVALGAESAWKIWNAQAFAIIGGHVFAIIVAHMIAHRLYGGRKRAGLSQIPLAVLMVLYTVFGLWLLSAPTGG</sequence>
<feature type="transmembrane region" description="Helical" evidence="1">
    <location>
        <begin position="451"/>
        <end position="471"/>
    </location>
</feature>
<dbReference type="PATRIC" id="fig|1231190.3.peg.4306"/>
<proteinExistence type="predicted"/>
<feature type="transmembrane region" description="Helical" evidence="1">
    <location>
        <begin position="266"/>
        <end position="285"/>
    </location>
</feature>
<dbReference type="eggNOG" id="ENOG502ZC6W">
    <property type="taxonomic scope" value="Bacteria"/>
</dbReference>
<feature type="transmembrane region" description="Helical" evidence="1">
    <location>
        <begin position="317"/>
        <end position="341"/>
    </location>
</feature>
<keyword evidence="1" id="KW-0472">Membrane</keyword>
<keyword evidence="3" id="KW-1185">Reference proteome</keyword>
<dbReference type="EMBL" id="AMSI01000018">
    <property type="protein sequence ID" value="EKF40385.1"/>
    <property type="molecule type" value="Genomic_DNA"/>
</dbReference>
<keyword evidence="1" id="KW-1133">Transmembrane helix</keyword>
<reference evidence="2 3" key="1">
    <citation type="journal article" date="2012" name="J. Bacteriol.">
        <title>Genome Sequence of Nitratireductor indicus Type Strain C115.</title>
        <authorList>
            <person name="Lai Q."/>
            <person name="Li G."/>
            <person name="Yu Z."/>
            <person name="Shao Z."/>
        </authorList>
    </citation>
    <scope>NUCLEOTIDE SEQUENCE [LARGE SCALE GENOMIC DNA]</scope>
    <source>
        <strain evidence="2 3">C115</strain>
    </source>
</reference>
<accession>K2NLQ0</accession>
<evidence type="ECO:0000313" key="2">
    <source>
        <dbReference type="EMBL" id="EKF40385.1"/>
    </source>
</evidence>
<evidence type="ECO:0008006" key="4">
    <source>
        <dbReference type="Google" id="ProtNLM"/>
    </source>
</evidence>
<dbReference type="Proteomes" id="UP000007374">
    <property type="component" value="Unassembled WGS sequence"/>
</dbReference>
<evidence type="ECO:0000256" key="1">
    <source>
        <dbReference type="SAM" id="Phobius"/>
    </source>
</evidence>
<feature type="transmembrane region" description="Helical" evidence="1">
    <location>
        <begin position="46"/>
        <end position="65"/>
    </location>
</feature>
<evidence type="ECO:0000313" key="3">
    <source>
        <dbReference type="Proteomes" id="UP000007374"/>
    </source>
</evidence>
<feature type="transmembrane region" description="Helical" evidence="1">
    <location>
        <begin position="197"/>
        <end position="218"/>
    </location>
</feature>
<dbReference type="AlphaFoldDB" id="K2NLQ0"/>
<dbReference type="RefSeq" id="WP_009452392.1">
    <property type="nucleotide sequence ID" value="NZ_AMSI01000018.1"/>
</dbReference>
<name>K2NLQ0_9HYPH</name>
<feature type="transmembrane region" description="Helical" evidence="1">
    <location>
        <begin position="86"/>
        <end position="107"/>
    </location>
</feature>
<dbReference type="STRING" id="721133.SAMN05216176_11494"/>
<feature type="transmembrane region" description="Helical" evidence="1">
    <location>
        <begin position="119"/>
        <end position="143"/>
    </location>
</feature>
<feature type="transmembrane region" description="Helical" evidence="1">
    <location>
        <begin position="419"/>
        <end position="439"/>
    </location>
</feature>
<keyword evidence="1" id="KW-0812">Transmembrane</keyword>
<organism evidence="2 3">
    <name type="scientific">Nitratireductor indicus C115</name>
    <dbReference type="NCBI Taxonomy" id="1231190"/>
    <lineage>
        <taxon>Bacteria</taxon>
        <taxon>Pseudomonadati</taxon>
        <taxon>Pseudomonadota</taxon>
        <taxon>Alphaproteobacteria</taxon>
        <taxon>Hyphomicrobiales</taxon>
        <taxon>Phyllobacteriaceae</taxon>
        <taxon>Nitratireductor</taxon>
    </lineage>
</organism>
<comment type="caution">
    <text evidence="2">The sequence shown here is derived from an EMBL/GenBank/DDBJ whole genome shotgun (WGS) entry which is preliminary data.</text>
</comment>
<gene>
    <name evidence="2" type="ORF">NA8A_20842</name>
</gene>
<protein>
    <recommendedName>
        <fullName evidence="4">Fenitrothion hydrolase</fullName>
    </recommendedName>
</protein>
<feature type="transmembrane region" description="Helical" evidence="1">
    <location>
        <begin position="163"/>
        <end position="185"/>
    </location>
</feature>
<feature type="transmembrane region" description="Helical" evidence="1">
    <location>
        <begin position="353"/>
        <end position="375"/>
    </location>
</feature>